<dbReference type="Proteomes" id="UP000885847">
    <property type="component" value="Unassembled WGS sequence"/>
</dbReference>
<gene>
    <name evidence="3" type="ORF">ENF18_00650</name>
</gene>
<feature type="transmembrane region" description="Helical" evidence="1">
    <location>
        <begin position="246"/>
        <end position="270"/>
    </location>
</feature>
<reference evidence="3" key="1">
    <citation type="journal article" date="2020" name="mSystems">
        <title>Genome- and Community-Level Interaction Insights into Carbon Utilization and Element Cycling Functions of Hydrothermarchaeota in Hydrothermal Sediment.</title>
        <authorList>
            <person name="Zhou Z."/>
            <person name="Liu Y."/>
            <person name="Xu W."/>
            <person name="Pan J."/>
            <person name="Luo Z.H."/>
            <person name="Li M."/>
        </authorList>
    </citation>
    <scope>NUCLEOTIDE SEQUENCE [LARGE SCALE GENOMIC DNA]</scope>
    <source>
        <strain evidence="3">HyVt-102</strain>
    </source>
</reference>
<feature type="transmembrane region" description="Helical" evidence="1">
    <location>
        <begin position="218"/>
        <end position="240"/>
    </location>
</feature>
<dbReference type="PANTHER" id="PTHR35936">
    <property type="entry name" value="MEMBRANE-BOUND LYTIC MUREIN TRANSGLYCOSYLASE F"/>
    <property type="match status" value="1"/>
</dbReference>
<feature type="domain" description="SsuA/THI5-like" evidence="2">
    <location>
        <begin position="42"/>
        <end position="106"/>
    </location>
</feature>
<keyword evidence="1" id="KW-1133">Transmembrane helix</keyword>
<evidence type="ECO:0000256" key="1">
    <source>
        <dbReference type="SAM" id="Phobius"/>
    </source>
</evidence>
<feature type="non-terminal residue" evidence="3">
    <location>
        <position position="1"/>
    </location>
</feature>
<accession>A0A7C0ZJW9</accession>
<dbReference type="Pfam" id="PF09084">
    <property type="entry name" value="NMT1"/>
    <property type="match status" value="1"/>
</dbReference>
<dbReference type="EMBL" id="DQWE01000030">
    <property type="protein sequence ID" value="HDI82284.1"/>
    <property type="molecule type" value="Genomic_DNA"/>
</dbReference>
<protein>
    <submittedName>
        <fullName evidence="3">Transporter substrate-binding domain-containing protein</fullName>
    </submittedName>
</protein>
<dbReference type="Gene3D" id="3.40.190.10">
    <property type="entry name" value="Periplasmic binding protein-like II"/>
    <property type="match status" value="2"/>
</dbReference>
<sequence>LEALKNGDIDILPDLAPSIKRESLYLFNREPVFYNWALLYKRPGENIQSFYDLKGKRLAICSKSIHGIYIKNTLKQLGIHCDYVECSNYMEVFDAISNGNADAGVVNRIFGQLMEDKYRVERTSIVFNLTPVKFAFPKNFKRKKIINDIDEDLKRMKEDKESIYYRLIDKYFSGAERPRILNAFTAEKLNLYFRVILMLLLIIYITKKWKIMLKIQGYWLLLCGLGFSLIAWITDFVLLLTRNPYIFYFDLVLFMVSAVFIGAWFLLIVMREEGKL</sequence>
<keyword evidence="1" id="KW-0812">Transmembrane</keyword>
<dbReference type="SUPFAM" id="SSF53850">
    <property type="entry name" value="Periplasmic binding protein-like II"/>
    <property type="match status" value="1"/>
</dbReference>
<dbReference type="AlphaFoldDB" id="A0A7C0ZJW9"/>
<evidence type="ECO:0000313" key="3">
    <source>
        <dbReference type="EMBL" id="HDI82284.1"/>
    </source>
</evidence>
<name>A0A7C0ZJW9_UNCW3</name>
<comment type="caution">
    <text evidence="3">The sequence shown here is derived from an EMBL/GenBank/DDBJ whole genome shotgun (WGS) entry which is preliminary data.</text>
</comment>
<organism evidence="3">
    <name type="scientific">candidate division WOR-3 bacterium</name>
    <dbReference type="NCBI Taxonomy" id="2052148"/>
    <lineage>
        <taxon>Bacteria</taxon>
        <taxon>Bacteria division WOR-3</taxon>
    </lineage>
</organism>
<dbReference type="InterPro" id="IPR015168">
    <property type="entry name" value="SsuA/THI5"/>
</dbReference>
<feature type="transmembrane region" description="Helical" evidence="1">
    <location>
        <begin position="189"/>
        <end position="206"/>
    </location>
</feature>
<keyword evidence="1" id="KW-0472">Membrane</keyword>
<evidence type="ECO:0000259" key="2">
    <source>
        <dbReference type="Pfam" id="PF09084"/>
    </source>
</evidence>
<proteinExistence type="predicted"/>